<dbReference type="AlphaFoldDB" id="A0A0Q3H1Y6"/>
<proteinExistence type="predicted"/>
<dbReference type="Gramene" id="KQJ82091">
    <property type="protein sequence ID" value="KQJ82091"/>
    <property type="gene ID" value="BRADI_5g05692v3"/>
</dbReference>
<gene>
    <name evidence="1" type="ORF">BRADI_5g05692v3</name>
</gene>
<keyword evidence="3" id="KW-1185">Reference proteome</keyword>
<sequence length="58" mass="6480">MCPISCADPWGKQCIGLCLWSPSLSHQGMHAPERQQNQRFCTCAGGSSNRIKWESRNS</sequence>
<reference evidence="1 2" key="1">
    <citation type="journal article" date="2010" name="Nature">
        <title>Genome sequencing and analysis of the model grass Brachypodium distachyon.</title>
        <authorList>
            <consortium name="International Brachypodium Initiative"/>
        </authorList>
    </citation>
    <scope>NUCLEOTIDE SEQUENCE [LARGE SCALE GENOMIC DNA]</scope>
    <source>
        <strain evidence="1 2">Bd21</strain>
    </source>
</reference>
<dbReference type="EMBL" id="CM000884">
    <property type="protein sequence ID" value="KQJ82091.1"/>
    <property type="molecule type" value="Genomic_DNA"/>
</dbReference>
<protein>
    <submittedName>
        <fullName evidence="1 2">Uncharacterized protein</fullName>
    </submittedName>
</protein>
<name>A0A0Q3H1Y6_BRADI</name>
<dbReference type="EnsemblPlants" id="KQJ82091">
    <property type="protein sequence ID" value="KQJ82091"/>
    <property type="gene ID" value="BRADI_5g05692v3"/>
</dbReference>
<organism evidence="1">
    <name type="scientific">Brachypodium distachyon</name>
    <name type="common">Purple false brome</name>
    <name type="synonym">Trachynia distachya</name>
    <dbReference type="NCBI Taxonomy" id="15368"/>
    <lineage>
        <taxon>Eukaryota</taxon>
        <taxon>Viridiplantae</taxon>
        <taxon>Streptophyta</taxon>
        <taxon>Embryophyta</taxon>
        <taxon>Tracheophyta</taxon>
        <taxon>Spermatophyta</taxon>
        <taxon>Magnoliopsida</taxon>
        <taxon>Liliopsida</taxon>
        <taxon>Poales</taxon>
        <taxon>Poaceae</taxon>
        <taxon>BOP clade</taxon>
        <taxon>Pooideae</taxon>
        <taxon>Stipodae</taxon>
        <taxon>Brachypodieae</taxon>
        <taxon>Brachypodium</taxon>
    </lineage>
</organism>
<evidence type="ECO:0000313" key="2">
    <source>
        <dbReference type="EnsemblPlants" id="KQJ82091"/>
    </source>
</evidence>
<dbReference type="Proteomes" id="UP000008810">
    <property type="component" value="Chromosome 5"/>
</dbReference>
<accession>A0A0Q3H1Y6</accession>
<evidence type="ECO:0000313" key="1">
    <source>
        <dbReference type="EMBL" id="KQJ82091.1"/>
    </source>
</evidence>
<reference evidence="2" key="3">
    <citation type="submission" date="2018-08" db="UniProtKB">
        <authorList>
            <consortium name="EnsemblPlants"/>
        </authorList>
    </citation>
    <scope>IDENTIFICATION</scope>
    <source>
        <strain evidence="2">cv. Bd21</strain>
    </source>
</reference>
<dbReference type="InParanoid" id="A0A0Q3H1Y6"/>
<evidence type="ECO:0000313" key="3">
    <source>
        <dbReference type="Proteomes" id="UP000008810"/>
    </source>
</evidence>
<reference evidence="1" key="2">
    <citation type="submission" date="2017-06" db="EMBL/GenBank/DDBJ databases">
        <title>WGS assembly of Brachypodium distachyon.</title>
        <authorList>
            <consortium name="The International Brachypodium Initiative"/>
            <person name="Lucas S."/>
            <person name="Harmon-Smith M."/>
            <person name="Lail K."/>
            <person name="Tice H."/>
            <person name="Grimwood J."/>
            <person name="Bruce D."/>
            <person name="Barry K."/>
            <person name="Shu S."/>
            <person name="Lindquist E."/>
            <person name="Wang M."/>
            <person name="Pitluck S."/>
            <person name="Vogel J.P."/>
            <person name="Garvin D.F."/>
            <person name="Mockler T.C."/>
            <person name="Schmutz J."/>
            <person name="Rokhsar D."/>
            <person name="Bevan M.W."/>
        </authorList>
    </citation>
    <scope>NUCLEOTIDE SEQUENCE</scope>
    <source>
        <strain evidence="1">Bd21</strain>
    </source>
</reference>